<feature type="domain" description="Metallo-beta-lactamase" evidence="2">
    <location>
        <begin position="129"/>
        <end position="325"/>
    </location>
</feature>
<dbReference type="EMBL" id="JSAQ01000001">
    <property type="protein sequence ID" value="KGO05992.1"/>
    <property type="molecule type" value="Genomic_DNA"/>
</dbReference>
<dbReference type="InterPro" id="IPR001279">
    <property type="entry name" value="Metallo-B-lactamas"/>
</dbReference>
<dbReference type="Gene3D" id="3.60.15.10">
    <property type="entry name" value="Ribonuclease Z/Hydroxyacylglutathione hydrolase-like"/>
    <property type="match status" value="1"/>
</dbReference>
<evidence type="ECO:0000259" key="2">
    <source>
        <dbReference type="Pfam" id="PF12706"/>
    </source>
</evidence>
<reference evidence="3 4" key="1">
    <citation type="submission" date="2014-10" db="EMBL/GenBank/DDBJ databases">
        <title>Draft genome sequence of the proteorhodopsin-containing marine bacterium Dokdonia donghaensis.</title>
        <authorList>
            <person name="Gomez-Consarnau L."/>
            <person name="Gonzalez J.M."/>
            <person name="Riedel T."/>
            <person name="Jaenicke S."/>
            <person name="Wagner-Doebler I."/>
            <person name="Fuhrman J.A."/>
        </authorList>
    </citation>
    <scope>NUCLEOTIDE SEQUENCE [LARGE SCALE GENOMIC DNA]</scope>
    <source>
        <strain evidence="3 4">DSW-1</strain>
    </source>
</reference>
<dbReference type="KEGG" id="ddo:I597_1834"/>
<dbReference type="Proteomes" id="UP000030140">
    <property type="component" value="Unassembled WGS sequence"/>
</dbReference>
<dbReference type="AlphaFoldDB" id="A0A0A2GS33"/>
<dbReference type="PANTHER" id="PTHR15032">
    <property type="entry name" value="N-ACYL-PHOSPHATIDYLETHANOLAMINE-HYDROLYZING PHOSPHOLIPASE D"/>
    <property type="match status" value="1"/>
</dbReference>
<sequence>MIKKIGKKLLLTTLIIIGLLVVGYFLFTAFYPSFGGDVSKERQQAYTASAQYDKGVFINTNSAVPKTRSFTELMSLLKYSLTTEVQNGRPKEDLPVQKIDSAAVANYTGPARLVWYGHSSFLLQMEGKNILLDPMLSEVAAPHPWLAEPRFNSEYPLDIPELPVIDAVFFSHDHYDHLDYDTVLQLKAKTTQFYVPLGVGVHLEAWGVASTQITEMDWWQETTIGTITVACTPAQHFSGRKLNNGQSTLWSSWVLHTDRERIFFSGDSGYAPHFKKIGDTYGPFDLALMECGQYDAKWPEIHMMPEETAQAGVDIQAKRLIPIHWAGFKLALHPWTDPVLRVQKGAANKDLTIITSGIGEVISVKDSTQVYQEW</sequence>
<dbReference type="OrthoDB" id="9805728at2"/>
<organism evidence="3 4">
    <name type="scientific">Dokdonia donghaensis DSW-1</name>
    <dbReference type="NCBI Taxonomy" id="1300343"/>
    <lineage>
        <taxon>Bacteria</taxon>
        <taxon>Pseudomonadati</taxon>
        <taxon>Bacteroidota</taxon>
        <taxon>Flavobacteriia</taxon>
        <taxon>Flavobacteriales</taxon>
        <taxon>Flavobacteriaceae</taxon>
        <taxon>Dokdonia</taxon>
    </lineage>
</organism>
<proteinExistence type="predicted"/>
<comment type="caution">
    <text evidence="3">The sequence shown here is derived from an EMBL/GenBank/DDBJ whole genome shotgun (WGS) entry which is preliminary data.</text>
</comment>
<dbReference type="InterPro" id="IPR036866">
    <property type="entry name" value="RibonucZ/Hydroxyglut_hydro"/>
</dbReference>
<keyword evidence="1" id="KW-0472">Membrane</keyword>
<gene>
    <name evidence="3" type="ORF">NV36_03470</name>
</gene>
<protein>
    <submittedName>
        <fullName evidence="3">Membrane protein</fullName>
    </submittedName>
</protein>
<accession>A0A0A2GS33</accession>
<keyword evidence="4" id="KW-1185">Reference proteome</keyword>
<evidence type="ECO:0000313" key="3">
    <source>
        <dbReference type="EMBL" id="KGO05992.1"/>
    </source>
</evidence>
<evidence type="ECO:0000256" key="1">
    <source>
        <dbReference type="SAM" id="Phobius"/>
    </source>
</evidence>
<feature type="transmembrane region" description="Helical" evidence="1">
    <location>
        <begin position="9"/>
        <end position="31"/>
    </location>
</feature>
<dbReference type="GO" id="GO:0005737">
    <property type="term" value="C:cytoplasm"/>
    <property type="evidence" value="ECO:0007669"/>
    <property type="project" value="TreeGrafter"/>
</dbReference>
<dbReference type="RefSeq" id="WP_035325008.1">
    <property type="nucleotide sequence ID" value="NZ_CP015125.1"/>
</dbReference>
<dbReference type="SUPFAM" id="SSF56281">
    <property type="entry name" value="Metallo-hydrolase/oxidoreductase"/>
    <property type="match status" value="1"/>
</dbReference>
<keyword evidence="1" id="KW-1133">Transmembrane helix</keyword>
<dbReference type="PATRIC" id="fig|1300343.5.peg.1844"/>
<dbReference type="PANTHER" id="PTHR15032:SF4">
    <property type="entry name" value="N-ACYL-PHOSPHATIDYLETHANOLAMINE-HYDROLYZING PHOSPHOLIPASE D"/>
    <property type="match status" value="1"/>
</dbReference>
<name>A0A0A2GS33_9FLAO</name>
<keyword evidence="1" id="KW-0812">Transmembrane</keyword>
<evidence type="ECO:0000313" key="4">
    <source>
        <dbReference type="Proteomes" id="UP000030140"/>
    </source>
</evidence>
<dbReference type="Pfam" id="PF12706">
    <property type="entry name" value="Lactamase_B_2"/>
    <property type="match status" value="1"/>
</dbReference>